<dbReference type="KEGG" id="cchl:FPL14_21015"/>
<dbReference type="AlphaFoldDB" id="A0A7G5C2E4"/>
<feature type="chain" id="PRO_5038427072" evidence="5">
    <location>
        <begin position="23"/>
        <end position="441"/>
    </location>
</feature>
<evidence type="ECO:0000256" key="5">
    <source>
        <dbReference type="SAM" id="SignalP"/>
    </source>
</evidence>
<dbReference type="EMBL" id="CP041969">
    <property type="protein sequence ID" value="QMV43378.1"/>
    <property type="molecule type" value="Genomic_DNA"/>
</dbReference>
<sequence>MRLGNRFYTLMVCLLLVSVFLAACGNSNNNATPNSSQSNETSPASSQTGQKDPKKSVELIFWHHYSTASPEEKTLKEVLIPKFEASHPGVKVNAVSFPWDQLHQKLQIGATAGELPDIARLDIIWVPELQANGMLVALDEKFPDFGDVSQGLLSGPLSTAVVGEHTYALPLNTNTKVMFWNETMFQAAGLSAAPATTEEFFAALPKLKESNPKGWGFGEPALRGWNILPWLWSNGGDVLSPDNTTAEGYLNGEASVTIVKQLQDAFAKGLLTGFKPGETPVTEGHAKGTYAMMAEGPWAFAQFKEQFADFRPKAASFPAGKGGSVQVLGGEDIGVLSKEHPQESWEFVKFMVSEEAQVEMGKVGQIPVNLKAMDHPDIQAVGYFGPFLEQLKTSKARPPVAAWPQIDDVLNDTFMRIFLQNADVQGTLDDAAKQVNALLQK</sequence>
<dbReference type="GO" id="GO:0055052">
    <property type="term" value="C:ATP-binding cassette (ABC) transporter complex, substrate-binding subunit-containing"/>
    <property type="evidence" value="ECO:0007669"/>
    <property type="project" value="TreeGrafter"/>
</dbReference>
<keyword evidence="2" id="KW-0813">Transport</keyword>
<proteinExistence type="inferred from homology"/>
<evidence type="ECO:0000313" key="6">
    <source>
        <dbReference type="EMBL" id="QMV43378.1"/>
    </source>
</evidence>
<comment type="similarity">
    <text evidence="1">Belongs to the bacterial solute-binding protein 1 family.</text>
</comment>
<evidence type="ECO:0000256" key="4">
    <source>
        <dbReference type="SAM" id="MobiDB-lite"/>
    </source>
</evidence>
<accession>A0A7G5C2E4</accession>
<evidence type="ECO:0000256" key="1">
    <source>
        <dbReference type="ARBA" id="ARBA00008520"/>
    </source>
</evidence>
<dbReference type="InterPro" id="IPR006059">
    <property type="entry name" value="SBP"/>
</dbReference>
<dbReference type="Gene3D" id="3.40.190.10">
    <property type="entry name" value="Periplasmic binding protein-like II"/>
    <property type="match status" value="2"/>
</dbReference>
<keyword evidence="7" id="KW-1185">Reference proteome</keyword>
<dbReference type="GO" id="GO:1901982">
    <property type="term" value="F:maltose binding"/>
    <property type="evidence" value="ECO:0007669"/>
    <property type="project" value="TreeGrafter"/>
</dbReference>
<feature type="compositionally biased region" description="Polar residues" evidence="4">
    <location>
        <begin position="29"/>
        <end position="50"/>
    </location>
</feature>
<evidence type="ECO:0000256" key="2">
    <source>
        <dbReference type="ARBA" id="ARBA00022448"/>
    </source>
</evidence>
<dbReference type="Pfam" id="PF01547">
    <property type="entry name" value="SBP_bac_1"/>
    <property type="match status" value="1"/>
</dbReference>
<reference evidence="6 7" key="1">
    <citation type="submission" date="2019-07" db="EMBL/GenBank/DDBJ databases">
        <authorList>
            <person name="Kim J.K."/>
            <person name="Cheong H.-M."/>
            <person name="Choi Y."/>
            <person name="Hwang K.J."/>
            <person name="Lee S."/>
            <person name="Choi C."/>
        </authorList>
    </citation>
    <scope>NUCLEOTIDE SEQUENCE [LARGE SCALE GENOMIC DNA]</scope>
    <source>
        <strain evidence="6 7">KS 22</strain>
    </source>
</reference>
<dbReference type="RefSeq" id="WP_182299612.1">
    <property type="nucleotide sequence ID" value="NZ_CP041969.1"/>
</dbReference>
<dbReference type="GO" id="GO:0015768">
    <property type="term" value="P:maltose transport"/>
    <property type="evidence" value="ECO:0007669"/>
    <property type="project" value="TreeGrafter"/>
</dbReference>
<keyword evidence="3 5" id="KW-0732">Signal</keyword>
<dbReference type="Proteomes" id="UP000515679">
    <property type="component" value="Chromosome"/>
</dbReference>
<name>A0A7G5C2E4_9BACL</name>
<dbReference type="PANTHER" id="PTHR30061">
    <property type="entry name" value="MALTOSE-BINDING PERIPLASMIC PROTEIN"/>
    <property type="match status" value="1"/>
</dbReference>
<dbReference type="PROSITE" id="PS51257">
    <property type="entry name" value="PROKAR_LIPOPROTEIN"/>
    <property type="match status" value="1"/>
</dbReference>
<feature type="signal peptide" evidence="5">
    <location>
        <begin position="1"/>
        <end position="22"/>
    </location>
</feature>
<evidence type="ECO:0000313" key="7">
    <source>
        <dbReference type="Proteomes" id="UP000515679"/>
    </source>
</evidence>
<evidence type="ECO:0000256" key="3">
    <source>
        <dbReference type="ARBA" id="ARBA00022729"/>
    </source>
</evidence>
<dbReference type="GO" id="GO:0042956">
    <property type="term" value="P:maltodextrin transmembrane transport"/>
    <property type="evidence" value="ECO:0007669"/>
    <property type="project" value="TreeGrafter"/>
</dbReference>
<dbReference type="SUPFAM" id="SSF53850">
    <property type="entry name" value="Periplasmic binding protein-like II"/>
    <property type="match status" value="1"/>
</dbReference>
<feature type="region of interest" description="Disordered" evidence="4">
    <location>
        <begin position="29"/>
        <end position="52"/>
    </location>
</feature>
<gene>
    <name evidence="6" type="ORF">FPL14_21015</name>
</gene>
<protein>
    <submittedName>
        <fullName evidence="6">Extracellular solute-binding protein</fullName>
    </submittedName>
</protein>
<organism evidence="6 7">
    <name type="scientific">Cohnella cholangitidis</name>
    <dbReference type="NCBI Taxonomy" id="2598458"/>
    <lineage>
        <taxon>Bacteria</taxon>
        <taxon>Bacillati</taxon>
        <taxon>Bacillota</taxon>
        <taxon>Bacilli</taxon>
        <taxon>Bacillales</taxon>
        <taxon>Paenibacillaceae</taxon>
        <taxon>Cohnella</taxon>
    </lineage>
</organism>
<dbReference type="PANTHER" id="PTHR30061:SF50">
    <property type="entry name" value="MALTOSE_MALTODEXTRIN-BINDING PERIPLASMIC PROTEIN"/>
    <property type="match status" value="1"/>
</dbReference>